<evidence type="ECO:0000256" key="1">
    <source>
        <dbReference type="ARBA" id="ARBA00004123"/>
    </source>
</evidence>
<dbReference type="InterPro" id="IPR027417">
    <property type="entry name" value="P-loop_NTPase"/>
</dbReference>
<dbReference type="InterPro" id="IPR020796">
    <property type="entry name" value="ORC5"/>
</dbReference>
<evidence type="ECO:0000259" key="9">
    <source>
        <dbReference type="Pfam" id="PF14630"/>
    </source>
</evidence>
<keyword evidence="6" id="KW-0539">Nucleus</keyword>
<dbReference type="SUPFAM" id="SSF52540">
    <property type="entry name" value="P-loop containing nucleoside triphosphate hydrolases"/>
    <property type="match status" value="1"/>
</dbReference>
<feature type="domain" description="Orc1-like AAA ATPase" evidence="8">
    <location>
        <begin position="11"/>
        <end position="158"/>
    </location>
</feature>
<evidence type="ECO:0000256" key="5">
    <source>
        <dbReference type="ARBA" id="ARBA00022840"/>
    </source>
</evidence>
<feature type="domain" description="ORC5 lid" evidence="10">
    <location>
        <begin position="228"/>
        <end position="288"/>
    </location>
</feature>
<evidence type="ECO:0000256" key="4">
    <source>
        <dbReference type="ARBA" id="ARBA00022741"/>
    </source>
</evidence>
<dbReference type="PANTHER" id="PTHR12705">
    <property type="entry name" value="ORIGIN RECOGNITION COMPLEX SUBUNIT 5"/>
    <property type="match status" value="1"/>
</dbReference>
<dbReference type="PANTHER" id="PTHR12705:SF0">
    <property type="entry name" value="ORIGIN RECOGNITION COMPLEX SUBUNIT 5"/>
    <property type="match status" value="1"/>
</dbReference>
<keyword evidence="3" id="KW-0235">DNA replication</keyword>
<evidence type="ECO:0000256" key="3">
    <source>
        <dbReference type="ARBA" id="ARBA00022705"/>
    </source>
</evidence>
<evidence type="ECO:0000259" key="8">
    <source>
        <dbReference type="Pfam" id="PF13191"/>
    </source>
</evidence>
<evidence type="ECO:0000256" key="2">
    <source>
        <dbReference type="ARBA" id="ARBA00006269"/>
    </source>
</evidence>
<evidence type="ECO:0000256" key="6">
    <source>
        <dbReference type="ARBA" id="ARBA00023242"/>
    </source>
</evidence>
<dbReference type="GO" id="GO:0005524">
    <property type="term" value="F:ATP binding"/>
    <property type="evidence" value="ECO:0007669"/>
    <property type="project" value="UniProtKB-KW"/>
</dbReference>
<dbReference type="EMBL" id="OUUW01000006">
    <property type="protein sequence ID" value="SPP82536.1"/>
    <property type="molecule type" value="Genomic_DNA"/>
</dbReference>
<protein>
    <recommendedName>
        <fullName evidence="7">Origin recognition complex subunit 5</fullName>
    </recommendedName>
</protein>
<gene>
    <name evidence="11" type="ORF">DGUA_6G014423</name>
</gene>
<evidence type="ECO:0000259" key="10">
    <source>
        <dbReference type="Pfam" id="PF21639"/>
    </source>
</evidence>
<dbReference type="InterPro" id="IPR048866">
    <property type="entry name" value="ORC5_lid"/>
</dbReference>
<dbReference type="InterPro" id="IPR047088">
    <property type="entry name" value="ORC5_C"/>
</dbReference>
<evidence type="ECO:0000256" key="7">
    <source>
        <dbReference type="ARBA" id="ARBA00069657"/>
    </source>
</evidence>
<dbReference type="InterPro" id="IPR041664">
    <property type="entry name" value="AAA_16"/>
</dbReference>
<organism evidence="11 12">
    <name type="scientific">Drosophila guanche</name>
    <name type="common">Fruit fly</name>
    <dbReference type="NCBI Taxonomy" id="7266"/>
    <lineage>
        <taxon>Eukaryota</taxon>
        <taxon>Metazoa</taxon>
        <taxon>Ecdysozoa</taxon>
        <taxon>Arthropoda</taxon>
        <taxon>Hexapoda</taxon>
        <taxon>Insecta</taxon>
        <taxon>Pterygota</taxon>
        <taxon>Neoptera</taxon>
        <taxon>Endopterygota</taxon>
        <taxon>Diptera</taxon>
        <taxon>Brachycera</taxon>
        <taxon>Muscomorpha</taxon>
        <taxon>Ephydroidea</taxon>
        <taxon>Drosophilidae</taxon>
        <taxon>Drosophila</taxon>
        <taxon>Sophophora</taxon>
    </lineage>
</organism>
<dbReference type="Pfam" id="PF21639">
    <property type="entry name" value="ORC5_lid"/>
    <property type="match status" value="1"/>
</dbReference>
<dbReference type="Pfam" id="PF13191">
    <property type="entry name" value="AAA_16"/>
    <property type="match status" value="1"/>
</dbReference>
<accession>A0A3B0KA43</accession>
<proteinExistence type="inferred from homology"/>
<keyword evidence="12" id="KW-1185">Reference proteome</keyword>
<sequence>METICAALEPQFPCREAAIRTLGELIGDSREAYPSAIYLFGHSGTGKTALTRAFLRECCRQQAVRIALLNATECYTTKIMLENMLDSLAPRRATEETFRADNMLEFVEQLRRWHDQGAKFQSFLIAVDNAERLRDMDANVLPVLLRLQQQTSLNLCVILLSQLPFEKFYNKTGLTEVISLHFAQYNKAETQRILSSYFFQVRAQLLKQFSKDAQRLAICEAALTEDFYSNYLNLFLSVFYKACRDVPELQLTARKCFSIYLEPVLDGTVESTDVSRLWRHIAGPLRSALTQIYMRIDKPPEEQEASAAIEDQSVRKLAQSLELPYYAKYLLIAAFLASHNSANQDKRLFVKHHGKQRKRMQTVNARAKVCTHLSAFR</sequence>
<dbReference type="GO" id="GO:0005664">
    <property type="term" value="C:nuclear origin of replication recognition complex"/>
    <property type="evidence" value="ECO:0007669"/>
    <property type="project" value="TreeGrafter"/>
</dbReference>
<evidence type="ECO:0000313" key="11">
    <source>
        <dbReference type="EMBL" id="SPP82536.1"/>
    </source>
</evidence>
<keyword evidence="11" id="KW-0808">Transferase</keyword>
<feature type="domain" description="Origin recognition complex subunit 5 C-terminal" evidence="9">
    <location>
        <begin position="323"/>
        <end position="362"/>
    </location>
</feature>
<dbReference type="Pfam" id="PF14630">
    <property type="entry name" value="ORC5_C"/>
    <property type="match status" value="1"/>
</dbReference>
<dbReference type="GO" id="GO:0003688">
    <property type="term" value="F:DNA replication origin binding"/>
    <property type="evidence" value="ECO:0007669"/>
    <property type="project" value="TreeGrafter"/>
</dbReference>
<comment type="subcellular location">
    <subcellularLocation>
        <location evidence="1">Nucleus</location>
    </subcellularLocation>
</comment>
<dbReference type="OrthoDB" id="365981at2759"/>
<dbReference type="CDD" id="cd00009">
    <property type="entry name" value="AAA"/>
    <property type="match status" value="1"/>
</dbReference>
<comment type="similarity">
    <text evidence="2">Belongs to the ORC5 family.</text>
</comment>
<keyword evidence="5" id="KW-0067">ATP-binding</keyword>
<dbReference type="GO" id="GO:0016740">
    <property type="term" value="F:transferase activity"/>
    <property type="evidence" value="ECO:0007669"/>
    <property type="project" value="UniProtKB-KW"/>
</dbReference>
<keyword evidence="4" id="KW-0547">Nucleotide-binding</keyword>
<dbReference type="Gene3D" id="3.40.50.300">
    <property type="entry name" value="P-loop containing nucleotide triphosphate hydrolases"/>
    <property type="match status" value="1"/>
</dbReference>
<reference evidence="12" key="1">
    <citation type="submission" date="2018-01" db="EMBL/GenBank/DDBJ databases">
        <authorList>
            <person name="Alioto T."/>
            <person name="Alioto T."/>
        </authorList>
    </citation>
    <scope>NUCLEOTIDE SEQUENCE [LARGE SCALE GENOMIC DNA]</scope>
</reference>
<name>A0A3B0KA43_DROGU</name>
<dbReference type="FunFam" id="3.40.50.300:FF:000673">
    <property type="entry name" value="Origin recognition complex subunit 5"/>
    <property type="match status" value="1"/>
</dbReference>
<dbReference type="GO" id="GO:0006270">
    <property type="term" value="P:DNA replication initiation"/>
    <property type="evidence" value="ECO:0007669"/>
    <property type="project" value="TreeGrafter"/>
</dbReference>
<dbReference type="Proteomes" id="UP000268350">
    <property type="component" value="Unassembled WGS sequence"/>
</dbReference>
<dbReference type="AlphaFoldDB" id="A0A3B0KA43"/>
<evidence type="ECO:0000313" key="12">
    <source>
        <dbReference type="Proteomes" id="UP000268350"/>
    </source>
</evidence>